<proteinExistence type="predicted"/>
<evidence type="ECO:0000313" key="3">
    <source>
        <dbReference type="Proteomes" id="UP000002257"/>
    </source>
</evidence>
<dbReference type="HOGENOM" id="CLU_2094018_0_0_5"/>
<reference evidence="2 3" key="1">
    <citation type="journal article" date="2010" name="J. Bacteriol.">
        <title>Complete genome sequence of the aerobic facultative methanotroph Methylocella silvestris BL2.</title>
        <authorList>
            <person name="Chen Y."/>
            <person name="Crombie A."/>
            <person name="Rahman M.T."/>
            <person name="Dedysh S.N."/>
            <person name="Liesack W."/>
            <person name="Stott M.B."/>
            <person name="Alam M."/>
            <person name="Theisen A.R."/>
            <person name="Murrell J.C."/>
            <person name="Dunfield P.F."/>
        </authorList>
    </citation>
    <scope>NUCLEOTIDE SEQUENCE [LARGE SCALE GENOMIC DNA]</scope>
    <source>
        <strain evidence="3">DSM 15510 / CIP 108128 / LMG 27833 / NCIMB 13906 / BL2</strain>
    </source>
</reference>
<evidence type="ECO:0008006" key="4">
    <source>
        <dbReference type="Google" id="ProtNLM"/>
    </source>
</evidence>
<dbReference type="OrthoDB" id="7363771at2"/>
<feature type="chain" id="PRO_5002871555" description="DUF4148 domain-containing protein" evidence="1">
    <location>
        <begin position="26"/>
        <end position="116"/>
    </location>
</feature>
<name>B8EPN5_METSB</name>
<keyword evidence="1" id="KW-0732">Signal</keyword>
<keyword evidence="3" id="KW-1185">Reference proteome</keyword>
<organism evidence="2 3">
    <name type="scientific">Methylocella silvestris (strain DSM 15510 / CIP 108128 / LMG 27833 / NCIMB 13906 / BL2)</name>
    <dbReference type="NCBI Taxonomy" id="395965"/>
    <lineage>
        <taxon>Bacteria</taxon>
        <taxon>Pseudomonadati</taxon>
        <taxon>Pseudomonadota</taxon>
        <taxon>Alphaproteobacteria</taxon>
        <taxon>Hyphomicrobiales</taxon>
        <taxon>Beijerinckiaceae</taxon>
        <taxon>Methylocella</taxon>
    </lineage>
</organism>
<sequence>MSNTRSFLFVGAAIMAGLLCREASAEDPSRAFIDRLSGEPFRTNSAGPVSTKIETNPAQAYIDRLAGATQVAEHLGPGTTAITTDTTQDFIDRVAAPHAFTTRGASTGRQRSAAAH</sequence>
<dbReference type="RefSeq" id="WP_012590310.1">
    <property type="nucleotide sequence ID" value="NC_011666.1"/>
</dbReference>
<gene>
    <name evidence="2" type="ordered locus">Msil_1271</name>
</gene>
<dbReference type="EMBL" id="CP001280">
    <property type="protein sequence ID" value="ACK50240.1"/>
    <property type="molecule type" value="Genomic_DNA"/>
</dbReference>
<dbReference type="Proteomes" id="UP000002257">
    <property type="component" value="Chromosome"/>
</dbReference>
<dbReference type="AlphaFoldDB" id="B8EPN5"/>
<dbReference type="KEGG" id="msl:Msil_1271"/>
<accession>B8EPN5</accession>
<protein>
    <recommendedName>
        <fullName evidence="4">DUF4148 domain-containing protein</fullName>
    </recommendedName>
</protein>
<feature type="signal peptide" evidence="1">
    <location>
        <begin position="1"/>
        <end position="25"/>
    </location>
</feature>
<evidence type="ECO:0000313" key="2">
    <source>
        <dbReference type="EMBL" id="ACK50240.1"/>
    </source>
</evidence>
<evidence type="ECO:0000256" key="1">
    <source>
        <dbReference type="SAM" id="SignalP"/>
    </source>
</evidence>